<reference evidence="1 2" key="1">
    <citation type="submission" date="2023-01" db="EMBL/GenBank/DDBJ databases">
        <title>Analysis of 21 Apiospora genomes using comparative genomics revels a genus with tremendous synthesis potential of carbohydrate active enzymes and secondary metabolites.</title>
        <authorList>
            <person name="Sorensen T."/>
        </authorList>
    </citation>
    <scope>NUCLEOTIDE SEQUENCE [LARGE SCALE GENOMIC DNA]</scope>
    <source>
        <strain evidence="1 2">CBS 20057</strain>
    </source>
</reference>
<name>A0ABR1RV22_9PEZI</name>
<sequence length="258" mass="27441">MVKALPLLEVPEVKDGAAHLVADGALPTLSQKSPLLYHQTAKVLHLLVVPEVKDGAARLMVGSDLPTPCQKSPSLSLIPLLLFNTQFPMNLAVVKPAASLKADTAAFLQPQQSLSLPLVSHPVGEAQVALAALAVLEAPGALEVQGVQGAQLARLSLAATAGQAQVTADQEVKAKEVHHQLSLSPCPTLMIKDIRPPQPLHLRSCLPCLAQSLLLFPVYLGLQWVSLWAAQLCAPTMLTFGYSNTAWAWLCYPLDAMP</sequence>
<proteinExistence type="predicted"/>
<comment type="caution">
    <text evidence="1">The sequence shown here is derived from an EMBL/GenBank/DDBJ whole genome shotgun (WGS) entry which is preliminary data.</text>
</comment>
<protein>
    <submittedName>
        <fullName evidence="1">Uncharacterized protein</fullName>
    </submittedName>
</protein>
<evidence type="ECO:0000313" key="2">
    <source>
        <dbReference type="Proteomes" id="UP001396898"/>
    </source>
</evidence>
<evidence type="ECO:0000313" key="1">
    <source>
        <dbReference type="EMBL" id="KAK8018078.1"/>
    </source>
</evidence>
<gene>
    <name evidence="1" type="ORF">PG991_007268</name>
</gene>
<dbReference type="Proteomes" id="UP001396898">
    <property type="component" value="Unassembled WGS sequence"/>
</dbReference>
<dbReference type="EMBL" id="JAQQWI010000010">
    <property type="protein sequence ID" value="KAK8018078.1"/>
    <property type="molecule type" value="Genomic_DNA"/>
</dbReference>
<keyword evidence="2" id="KW-1185">Reference proteome</keyword>
<accession>A0ABR1RV22</accession>
<organism evidence="1 2">
    <name type="scientific">Apiospora marii</name>
    <dbReference type="NCBI Taxonomy" id="335849"/>
    <lineage>
        <taxon>Eukaryota</taxon>
        <taxon>Fungi</taxon>
        <taxon>Dikarya</taxon>
        <taxon>Ascomycota</taxon>
        <taxon>Pezizomycotina</taxon>
        <taxon>Sordariomycetes</taxon>
        <taxon>Xylariomycetidae</taxon>
        <taxon>Amphisphaeriales</taxon>
        <taxon>Apiosporaceae</taxon>
        <taxon>Apiospora</taxon>
    </lineage>
</organism>